<evidence type="ECO:0000256" key="2">
    <source>
        <dbReference type="ARBA" id="ARBA00022723"/>
    </source>
</evidence>
<dbReference type="InterPro" id="IPR001965">
    <property type="entry name" value="Znf_PHD"/>
</dbReference>
<dbReference type="WBParaSite" id="EEL_0000825901-mRNA-1">
    <property type="protein sequence ID" value="EEL_0000825901-mRNA-1"/>
    <property type="gene ID" value="EEL_0000825901"/>
</dbReference>
<dbReference type="PANTHER" id="PTHR45888">
    <property type="entry name" value="HL01030P-RELATED"/>
    <property type="match status" value="1"/>
</dbReference>
<dbReference type="Pfam" id="PF00628">
    <property type="entry name" value="PHD"/>
    <property type="match status" value="2"/>
</dbReference>
<dbReference type="Proteomes" id="UP000050640">
    <property type="component" value="Unplaced"/>
</dbReference>
<accession>A0A0R3S0U1</accession>
<evidence type="ECO:0000256" key="8">
    <source>
        <dbReference type="ARBA" id="ARBA00023242"/>
    </source>
</evidence>
<dbReference type="InterPro" id="IPR019787">
    <property type="entry name" value="Znf_PHD-finger"/>
</dbReference>
<keyword evidence="6" id="KW-0805">Transcription regulation</keyword>
<comment type="subcellular location">
    <subcellularLocation>
        <location evidence="1">Nucleus</location>
    </subcellularLocation>
</comment>
<keyword evidence="5" id="KW-0862">Zinc</keyword>
<dbReference type="AlphaFoldDB" id="A0A0R3S0U1"/>
<evidence type="ECO:0000313" key="12">
    <source>
        <dbReference type="WBParaSite" id="EEL_0000825901-mRNA-1"/>
    </source>
</evidence>
<evidence type="ECO:0000256" key="1">
    <source>
        <dbReference type="ARBA" id="ARBA00004123"/>
    </source>
</evidence>
<dbReference type="Gene3D" id="3.30.40.10">
    <property type="entry name" value="Zinc/RING finger domain, C3HC4 (zinc finger)"/>
    <property type="match status" value="2"/>
</dbReference>
<dbReference type="PANTHER" id="PTHR45888:SF4">
    <property type="entry name" value="PHD FINGER PROTEIN 10"/>
    <property type="match status" value="1"/>
</dbReference>
<dbReference type="SMART" id="SM00249">
    <property type="entry name" value="PHD"/>
    <property type="match status" value="2"/>
</dbReference>
<evidence type="ECO:0000256" key="3">
    <source>
        <dbReference type="ARBA" id="ARBA00022737"/>
    </source>
</evidence>
<evidence type="ECO:0000256" key="4">
    <source>
        <dbReference type="ARBA" id="ARBA00022771"/>
    </source>
</evidence>
<dbReference type="GO" id="GO:0008270">
    <property type="term" value="F:zinc ion binding"/>
    <property type="evidence" value="ECO:0007669"/>
    <property type="project" value="UniProtKB-KW"/>
</dbReference>
<dbReference type="SUPFAM" id="SSF57903">
    <property type="entry name" value="FYVE/PHD zinc finger"/>
    <property type="match status" value="2"/>
</dbReference>
<evidence type="ECO:0000256" key="6">
    <source>
        <dbReference type="ARBA" id="ARBA00023015"/>
    </source>
</evidence>
<dbReference type="GO" id="GO:0005634">
    <property type="term" value="C:nucleus"/>
    <property type="evidence" value="ECO:0007669"/>
    <property type="project" value="UniProtKB-SubCell"/>
</dbReference>
<keyword evidence="8" id="KW-0539">Nucleus</keyword>
<keyword evidence="11" id="KW-1185">Reference proteome</keyword>
<evidence type="ECO:0000256" key="9">
    <source>
        <dbReference type="PROSITE-ProRule" id="PRU00146"/>
    </source>
</evidence>
<dbReference type="PROSITE" id="PS50016">
    <property type="entry name" value="ZF_PHD_2"/>
    <property type="match status" value="2"/>
</dbReference>
<sequence>MADLHETYLRKKEGRGEKNIDEEEVTYRGGGKCKGNDLTKQQQQQCSICGENEERQMLSCSNCNNVVHPDCAGLPEHVVKVALNYRWNCIECKKCTICEKPDNEDAMMFCDRCDRGYHTFCVGLSSPPIGNWICSSFCADHSVTAMDSTCTA</sequence>
<keyword evidence="2" id="KW-0479">Metal-binding</keyword>
<evidence type="ECO:0000256" key="7">
    <source>
        <dbReference type="ARBA" id="ARBA00023163"/>
    </source>
</evidence>
<feature type="domain" description="PHD-type" evidence="10">
    <location>
        <begin position="43"/>
        <end position="95"/>
    </location>
</feature>
<protein>
    <submittedName>
        <fullName evidence="12">PHD finger protein 10</fullName>
    </submittedName>
</protein>
<keyword evidence="7" id="KW-0804">Transcription</keyword>
<organism evidence="11 12">
    <name type="scientific">Elaeophora elaphi</name>
    <dbReference type="NCBI Taxonomy" id="1147741"/>
    <lineage>
        <taxon>Eukaryota</taxon>
        <taxon>Metazoa</taxon>
        <taxon>Ecdysozoa</taxon>
        <taxon>Nematoda</taxon>
        <taxon>Chromadorea</taxon>
        <taxon>Rhabditida</taxon>
        <taxon>Spirurina</taxon>
        <taxon>Spiruromorpha</taxon>
        <taxon>Filarioidea</taxon>
        <taxon>Onchocercidae</taxon>
        <taxon>Elaeophora</taxon>
    </lineage>
</organism>
<dbReference type="STRING" id="1147741.A0A0R3S0U1"/>
<evidence type="ECO:0000256" key="5">
    <source>
        <dbReference type="ARBA" id="ARBA00022833"/>
    </source>
</evidence>
<keyword evidence="3" id="KW-0677">Repeat</keyword>
<dbReference type="InterPro" id="IPR011011">
    <property type="entry name" value="Znf_FYVE_PHD"/>
</dbReference>
<evidence type="ECO:0000259" key="10">
    <source>
        <dbReference type="PROSITE" id="PS50016"/>
    </source>
</evidence>
<evidence type="ECO:0000313" key="11">
    <source>
        <dbReference type="Proteomes" id="UP000050640"/>
    </source>
</evidence>
<keyword evidence="4 9" id="KW-0863">Zinc-finger</keyword>
<name>A0A0R3S0U1_9BILA</name>
<dbReference type="InterPro" id="IPR013083">
    <property type="entry name" value="Znf_RING/FYVE/PHD"/>
</dbReference>
<proteinExistence type="predicted"/>
<feature type="domain" description="PHD-type" evidence="10">
    <location>
        <begin position="92"/>
        <end position="140"/>
    </location>
</feature>
<reference evidence="12" key="1">
    <citation type="submission" date="2017-02" db="UniProtKB">
        <authorList>
            <consortium name="WormBaseParasite"/>
        </authorList>
    </citation>
    <scope>IDENTIFICATION</scope>
</reference>